<feature type="region of interest" description="Disordered" evidence="1">
    <location>
        <begin position="169"/>
        <end position="278"/>
    </location>
</feature>
<comment type="caution">
    <text evidence="2">The sequence shown here is derived from an EMBL/GenBank/DDBJ whole genome shotgun (WGS) entry which is preliminary data.</text>
</comment>
<evidence type="ECO:0000256" key="1">
    <source>
        <dbReference type="SAM" id="MobiDB-lite"/>
    </source>
</evidence>
<reference evidence="2" key="1">
    <citation type="submission" date="2021-01" db="EMBL/GenBank/DDBJ databases">
        <title>Whole genome shotgun sequence of Rugosimonospora africana NBRC 104875.</title>
        <authorList>
            <person name="Komaki H."/>
            <person name="Tamura T."/>
        </authorList>
    </citation>
    <scope>NUCLEOTIDE SEQUENCE</scope>
    <source>
        <strain evidence="2">NBRC 104875</strain>
    </source>
</reference>
<evidence type="ECO:0008006" key="4">
    <source>
        <dbReference type="Google" id="ProtNLM"/>
    </source>
</evidence>
<sequence>MAAARSAGLTEWSRFDVPGMWSLLRNVSTVEAFRQAGAWQSTYEAAQSLARRLEWYRDGLAGKWSPDRSDAAAMYLGRLDELIGSAQQLADVSVANRQALVTLANAVDEARPKLQRVYEESEAMRQLGAQAKAGASVVRRQQQLHTQATEIMESLGSAAMDSWRHYATADDYQPPQSTPASDAFIPQERPSADPSTESSAERPARVPTSRGEAEGIQSTAIASTSTSTSGRRSDTIAPRLTASDPAMTITTSSRSPAATSLVDPSEMTGPDTPADRSVYEPSIGLRSVNESGVIQGERGSSTMRVTRRGSFIDDEQLQGSGRTAPQQRSVNRVGGVVGGNDPGMGLMGGGRATIERPRELRRNREYDVNDTWQVPEGVPGVIGPSPEPTHFDPGPGVLGIDR</sequence>
<protein>
    <recommendedName>
        <fullName evidence="4">PPE family protein</fullName>
    </recommendedName>
</protein>
<proteinExistence type="predicted"/>
<keyword evidence="3" id="KW-1185">Reference proteome</keyword>
<feature type="region of interest" description="Disordered" evidence="1">
    <location>
        <begin position="374"/>
        <end position="402"/>
    </location>
</feature>
<gene>
    <name evidence="2" type="ORF">Raf01_03430</name>
</gene>
<accession>A0A8J3QN92</accession>
<dbReference type="RefSeq" id="WP_203915903.1">
    <property type="nucleotide sequence ID" value="NZ_BONZ01000006.1"/>
</dbReference>
<organism evidence="2 3">
    <name type="scientific">Rugosimonospora africana</name>
    <dbReference type="NCBI Taxonomy" id="556532"/>
    <lineage>
        <taxon>Bacteria</taxon>
        <taxon>Bacillati</taxon>
        <taxon>Actinomycetota</taxon>
        <taxon>Actinomycetes</taxon>
        <taxon>Micromonosporales</taxon>
        <taxon>Micromonosporaceae</taxon>
        <taxon>Rugosimonospora</taxon>
    </lineage>
</organism>
<feature type="compositionally biased region" description="Low complexity" evidence="1">
    <location>
        <begin position="218"/>
        <end position="230"/>
    </location>
</feature>
<name>A0A8J3QN92_9ACTN</name>
<evidence type="ECO:0000313" key="3">
    <source>
        <dbReference type="Proteomes" id="UP000642748"/>
    </source>
</evidence>
<dbReference type="EMBL" id="BONZ01000006">
    <property type="protein sequence ID" value="GIH12171.1"/>
    <property type="molecule type" value="Genomic_DNA"/>
</dbReference>
<evidence type="ECO:0000313" key="2">
    <source>
        <dbReference type="EMBL" id="GIH12171.1"/>
    </source>
</evidence>
<dbReference type="AlphaFoldDB" id="A0A8J3QN92"/>
<dbReference type="Proteomes" id="UP000642748">
    <property type="component" value="Unassembled WGS sequence"/>
</dbReference>
<feature type="compositionally biased region" description="Polar residues" evidence="1">
    <location>
        <begin position="248"/>
        <end position="258"/>
    </location>
</feature>